<evidence type="ECO:0000313" key="2">
    <source>
        <dbReference type="EMBL" id="KMU77359.1"/>
    </source>
</evidence>
<feature type="compositionally biased region" description="Basic and acidic residues" evidence="1">
    <location>
        <begin position="209"/>
        <end position="220"/>
    </location>
</feature>
<feature type="compositionally biased region" description="Basic and acidic residues" evidence="1">
    <location>
        <begin position="240"/>
        <end position="253"/>
    </location>
</feature>
<name>A0A0J8QWU6_COCIT</name>
<feature type="region of interest" description="Disordered" evidence="1">
    <location>
        <begin position="1"/>
        <end position="26"/>
    </location>
</feature>
<evidence type="ECO:0000256" key="1">
    <source>
        <dbReference type="SAM" id="MobiDB-lite"/>
    </source>
</evidence>
<dbReference type="Proteomes" id="UP000054559">
    <property type="component" value="Unassembled WGS sequence"/>
</dbReference>
<feature type="compositionally biased region" description="Low complexity" evidence="1">
    <location>
        <begin position="225"/>
        <end position="234"/>
    </location>
</feature>
<dbReference type="EMBL" id="DS268154">
    <property type="protein sequence ID" value="KMU77359.1"/>
    <property type="molecule type" value="Genomic_DNA"/>
</dbReference>
<accession>A0A0J8QWU6</accession>
<proteinExistence type="predicted"/>
<reference evidence="3" key="1">
    <citation type="journal article" date="2010" name="Genome Res.">
        <title>Population genomic sequencing of Coccidioides fungi reveals recent hybridization and transposon control.</title>
        <authorList>
            <person name="Neafsey D.E."/>
            <person name="Barker B.M."/>
            <person name="Sharpton T.J."/>
            <person name="Stajich J.E."/>
            <person name="Park D.J."/>
            <person name="Whiston E."/>
            <person name="Hung C.-Y."/>
            <person name="McMahan C."/>
            <person name="White J."/>
            <person name="Sykes S."/>
            <person name="Heiman D."/>
            <person name="Young S."/>
            <person name="Zeng Q."/>
            <person name="Abouelleil A."/>
            <person name="Aftuck L."/>
            <person name="Bessette D."/>
            <person name="Brown A."/>
            <person name="FitzGerald M."/>
            <person name="Lui A."/>
            <person name="Macdonald J.P."/>
            <person name="Priest M."/>
            <person name="Orbach M.J."/>
            <person name="Galgiani J.N."/>
            <person name="Kirkland T.N."/>
            <person name="Cole G.T."/>
            <person name="Birren B.W."/>
            <person name="Henn M.R."/>
            <person name="Taylor J.W."/>
            <person name="Rounsley S.D."/>
        </authorList>
    </citation>
    <scope>NUCLEOTIDE SEQUENCE [LARGE SCALE GENOMIC DNA]</scope>
    <source>
        <strain evidence="3">RMSCC 3703</strain>
    </source>
</reference>
<evidence type="ECO:0000313" key="3">
    <source>
        <dbReference type="Proteomes" id="UP000054559"/>
    </source>
</evidence>
<gene>
    <name evidence="2" type="ORF">CISG_06400</name>
</gene>
<feature type="region of interest" description="Disordered" evidence="1">
    <location>
        <begin position="209"/>
        <end position="253"/>
    </location>
</feature>
<sequence length="253" mass="28506">MARVPQYRKGFPSNANTPRAPWKVDPASTRRANCVQGHLSYPGANIRHSTGVRSGIATTPGASETAIREYISRSYFVPSKDHIGDAILELHRRSNRTFFPGGLLFVFYCSTSIPDGGDFFFFSPVVNRTTVKIHQTYNISLDKKRAFGDRRVHVMGGSYRDPAVNSRCWQTDSTIHHPNRSQRTVEHSAQPGERREPFIRRCRCETDRAVHREHGKKNPLDEPASSSSIGPSISFPRELPTTRRDEQAVKSQA</sequence>
<dbReference type="AlphaFoldDB" id="A0A0J8QWU6"/>
<organism evidence="2 3">
    <name type="scientific">Coccidioides immitis RMSCC 3703</name>
    <dbReference type="NCBI Taxonomy" id="454286"/>
    <lineage>
        <taxon>Eukaryota</taxon>
        <taxon>Fungi</taxon>
        <taxon>Dikarya</taxon>
        <taxon>Ascomycota</taxon>
        <taxon>Pezizomycotina</taxon>
        <taxon>Eurotiomycetes</taxon>
        <taxon>Eurotiomycetidae</taxon>
        <taxon>Onygenales</taxon>
        <taxon>Onygenaceae</taxon>
        <taxon>Coccidioides</taxon>
    </lineage>
</organism>
<feature type="region of interest" description="Disordered" evidence="1">
    <location>
        <begin position="172"/>
        <end position="196"/>
    </location>
</feature>
<protein>
    <submittedName>
        <fullName evidence="2">Uncharacterized protein</fullName>
    </submittedName>
</protein>